<dbReference type="EMBL" id="PJNI01000012">
    <property type="protein sequence ID" value="PKR80182.1"/>
    <property type="molecule type" value="Genomic_DNA"/>
</dbReference>
<dbReference type="AlphaFoldDB" id="A0A2I0R0R7"/>
<dbReference type="PANTHER" id="PTHR45825:SF11">
    <property type="entry name" value="ALPHA AMYLASE DOMAIN-CONTAINING PROTEIN"/>
    <property type="match status" value="1"/>
</dbReference>
<evidence type="ECO:0000259" key="5">
    <source>
        <dbReference type="Pfam" id="PF08323"/>
    </source>
</evidence>
<dbReference type="Pfam" id="PF08323">
    <property type="entry name" value="Glyco_transf_5"/>
    <property type="match status" value="1"/>
</dbReference>
<dbReference type="GO" id="GO:0009011">
    <property type="term" value="F:alpha-1,4-glucan glucosyltransferase (ADP-glucose donor) activity"/>
    <property type="evidence" value="ECO:0007669"/>
    <property type="project" value="UniProtKB-EC"/>
</dbReference>
<gene>
    <name evidence="6" type="ORF">CW751_10985</name>
</gene>
<keyword evidence="7" id="KW-1185">Reference proteome</keyword>
<dbReference type="Proteomes" id="UP000236654">
    <property type="component" value="Unassembled WGS sequence"/>
</dbReference>
<accession>A0A2I0R0R7</accession>
<comment type="caution">
    <text evidence="6">The sequence shown here is derived from an EMBL/GenBank/DDBJ whole genome shotgun (WGS) entry which is preliminary data.</text>
</comment>
<evidence type="ECO:0000256" key="2">
    <source>
        <dbReference type="ARBA" id="ARBA00012588"/>
    </source>
</evidence>
<sequence>MEKKRILFVSQEIKPFLPSSEVSTAARKLPQGVQESGKEIRVFMPRFGVINERRHQLHEVIRLSGMNLIVDDTDHPLIIKVASIPTARMQVYFIDNEEYFKRKGVFTDDKDKEYVDNDERSMFFCRGVLETVKKLGWKPDVIHCNGWMTSLMPLYVKDIYKNDPHFADTKVVYSLYDNEFNNNWNDRFDEKLKFEGFDEKVIDSIKSGDYLSLNKAAMEYSDGVVMGSNSVHEDLKTAFESSDKMKLDFESEEPQPKVMSEFFDKVIDEEALIQ</sequence>
<proteinExistence type="predicted"/>
<dbReference type="SUPFAM" id="SSF53756">
    <property type="entry name" value="UDP-Glycosyltransferase/glycogen phosphorylase"/>
    <property type="match status" value="1"/>
</dbReference>
<evidence type="ECO:0000256" key="1">
    <source>
        <dbReference type="ARBA" id="ARBA00001478"/>
    </source>
</evidence>
<evidence type="ECO:0000313" key="6">
    <source>
        <dbReference type="EMBL" id="PKR80182.1"/>
    </source>
</evidence>
<comment type="catalytic activity">
    <reaction evidence="1">
        <text>[(1-&gt;4)-alpha-D-glucosyl](n) + ADP-alpha-D-glucose = [(1-&gt;4)-alpha-D-glucosyl](n+1) + ADP + H(+)</text>
        <dbReference type="Rhea" id="RHEA:18189"/>
        <dbReference type="Rhea" id="RHEA-COMP:9584"/>
        <dbReference type="Rhea" id="RHEA-COMP:9587"/>
        <dbReference type="ChEBI" id="CHEBI:15378"/>
        <dbReference type="ChEBI" id="CHEBI:15444"/>
        <dbReference type="ChEBI" id="CHEBI:57498"/>
        <dbReference type="ChEBI" id="CHEBI:456216"/>
        <dbReference type="EC" id="2.4.1.21"/>
    </reaction>
</comment>
<evidence type="ECO:0000313" key="7">
    <source>
        <dbReference type="Proteomes" id="UP000236654"/>
    </source>
</evidence>
<name>A0A2I0R0R7_9FLAO</name>
<organism evidence="6 7">
    <name type="scientific">Brumimicrobium salinarum</name>
    <dbReference type="NCBI Taxonomy" id="2058658"/>
    <lineage>
        <taxon>Bacteria</taxon>
        <taxon>Pseudomonadati</taxon>
        <taxon>Bacteroidota</taxon>
        <taxon>Flavobacteriia</taxon>
        <taxon>Flavobacteriales</taxon>
        <taxon>Crocinitomicaceae</taxon>
        <taxon>Brumimicrobium</taxon>
    </lineage>
</organism>
<dbReference type="Gene3D" id="3.40.50.2000">
    <property type="entry name" value="Glycogen Phosphorylase B"/>
    <property type="match status" value="1"/>
</dbReference>
<keyword evidence="4" id="KW-0808">Transferase</keyword>
<dbReference type="RefSeq" id="WP_101335083.1">
    <property type="nucleotide sequence ID" value="NZ_PJNI01000012.1"/>
</dbReference>
<dbReference type="InterPro" id="IPR013534">
    <property type="entry name" value="Starch_synth_cat_dom"/>
</dbReference>
<feature type="domain" description="Starch synthase catalytic" evidence="5">
    <location>
        <begin position="5"/>
        <end position="239"/>
    </location>
</feature>
<dbReference type="PANTHER" id="PTHR45825">
    <property type="entry name" value="GRANULE-BOUND STARCH SYNTHASE 1, CHLOROPLASTIC/AMYLOPLASTIC"/>
    <property type="match status" value="1"/>
</dbReference>
<reference evidence="6 7" key="1">
    <citation type="submission" date="2017-12" db="EMBL/GenBank/DDBJ databases">
        <title>The draft genome sequence of Brumimicrobium saltpan LHR20.</title>
        <authorList>
            <person name="Do Z.-J."/>
            <person name="Luo H.-R."/>
        </authorList>
    </citation>
    <scope>NUCLEOTIDE SEQUENCE [LARGE SCALE GENOMIC DNA]</scope>
    <source>
        <strain evidence="6 7">LHR20</strain>
    </source>
</reference>
<evidence type="ECO:0000256" key="4">
    <source>
        <dbReference type="ARBA" id="ARBA00022679"/>
    </source>
</evidence>
<dbReference type="OrthoDB" id="9808590at2"/>
<evidence type="ECO:0000256" key="3">
    <source>
        <dbReference type="ARBA" id="ARBA00022676"/>
    </source>
</evidence>
<dbReference type="EC" id="2.4.1.21" evidence="2"/>
<protein>
    <recommendedName>
        <fullName evidence="2">starch synthase</fullName>
        <ecNumber evidence="2">2.4.1.21</ecNumber>
    </recommendedName>
</protein>
<keyword evidence="3" id="KW-0328">Glycosyltransferase</keyword>